<keyword evidence="1" id="KW-1185">Reference proteome</keyword>
<dbReference type="Proteomes" id="UP000887577">
    <property type="component" value="Unplaced"/>
</dbReference>
<accession>A0A914YU89</accession>
<name>A0A914YU89_9BILA</name>
<dbReference type="WBParaSite" id="PSU_v2.g371.t1">
    <property type="protein sequence ID" value="PSU_v2.g371.t1"/>
    <property type="gene ID" value="PSU_v2.g371"/>
</dbReference>
<proteinExistence type="predicted"/>
<organism evidence="1 2">
    <name type="scientific">Panagrolaimus superbus</name>
    <dbReference type="NCBI Taxonomy" id="310955"/>
    <lineage>
        <taxon>Eukaryota</taxon>
        <taxon>Metazoa</taxon>
        <taxon>Ecdysozoa</taxon>
        <taxon>Nematoda</taxon>
        <taxon>Chromadorea</taxon>
        <taxon>Rhabditida</taxon>
        <taxon>Tylenchina</taxon>
        <taxon>Panagrolaimomorpha</taxon>
        <taxon>Panagrolaimoidea</taxon>
        <taxon>Panagrolaimidae</taxon>
        <taxon>Panagrolaimus</taxon>
    </lineage>
</organism>
<evidence type="ECO:0000313" key="1">
    <source>
        <dbReference type="Proteomes" id="UP000887577"/>
    </source>
</evidence>
<reference evidence="2" key="1">
    <citation type="submission" date="2022-11" db="UniProtKB">
        <authorList>
            <consortium name="WormBaseParasite"/>
        </authorList>
    </citation>
    <scope>IDENTIFICATION</scope>
</reference>
<evidence type="ECO:0000313" key="2">
    <source>
        <dbReference type="WBParaSite" id="PSU_v2.g371.t1"/>
    </source>
</evidence>
<sequence length="80" mass="9147">MKKQASADFTRSFYDKDAGGIWNALIRFSLANTHEYAITTREEANFMVAEAQLLASKIVETYPPHFGIYFRDLTLSHSDK</sequence>
<dbReference type="AlphaFoldDB" id="A0A914YU89"/>
<protein>
    <submittedName>
        <fullName evidence="2">Uncharacterized protein</fullName>
    </submittedName>
</protein>